<evidence type="ECO:0000313" key="2">
    <source>
        <dbReference type="EMBL" id="PPQ39499.1"/>
    </source>
</evidence>
<feature type="compositionally biased region" description="Basic residues" evidence="1">
    <location>
        <begin position="1"/>
        <end position="11"/>
    </location>
</feature>
<evidence type="ECO:0000256" key="1">
    <source>
        <dbReference type="SAM" id="MobiDB-lite"/>
    </source>
</evidence>
<comment type="caution">
    <text evidence="2">The sequence shown here is derived from an EMBL/GenBank/DDBJ whole genome shotgun (WGS) entry which is preliminary data.</text>
</comment>
<proteinExistence type="predicted"/>
<reference evidence="2 3" key="1">
    <citation type="journal article" date="2018" name="Arch. Microbiol.">
        <title>New insights into the metabolic potential of the phototrophic purple bacterium Rhodopila globiformis DSM 161(T) from its draft genome sequence and evidence for a vanadium-dependent nitrogenase.</title>
        <authorList>
            <person name="Imhoff J.F."/>
            <person name="Rahn T."/>
            <person name="Kunzel S."/>
            <person name="Neulinger S.C."/>
        </authorList>
    </citation>
    <scope>NUCLEOTIDE SEQUENCE [LARGE SCALE GENOMIC DNA]</scope>
    <source>
        <strain evidence="2 3">DSM 161</strain>
    </source>
</reference>
<evidence type="ECO:0000313" key="3">
    <source>
        <dbReference type="Proteomes" id="UP000239724"/>
    </source>
</evidence>
<dbReference type="AlphaFoldDB" id="A0A2S6NNS5"/>
<protein>
    <submittedName>
        <fullName evidence="2">Uncharacterized protein</fullName>
    </submittedName>
</protein>
<keyword evidence="3" id="KW-1185">Reference proteome</keyword>
<dbReference type="Proteomes" id="UP000239724">
    <property type="component" value="Unassembled WGS sequence"/>
</dbReference>
<sequence>MSETKHRRTRAAAHPAVARGAGGKAQRTVALRIADGMGLLAGPKTKHCNAKVSPRLFQAAARRIGTTSPAAVINAALASLAAEDELGPWLARNWGILAEAPPDLLDQIDL</sequence>
<accession>A0A2S6NNS5</accession>
<name>A0A2S6NNS5_RHOGL</name>
<dbReference type="EMBL" id="NHRY01000033">
    <property type="protein sequence ID" value="PPQ39499.1"/>
    <property type="molecule type" value="Genomic_DNA"/>
</dbReference>
<feature type="region of interest" description="Disordered" evidence="1">
    <location>
        <begin position="1"/>
        <end position="23"/>
    </location>
</feature>
<organism evidence="2 3">
    <name type="scientific">Rhodopila globiformis</name>
    <name type="common">Rhodopseudomonas globiformis</name>
    <dbReference type="NCBI Taxonomy" id="1071"/>
    <lineage>
        <taxon>Bacteria</taxon>
        <taxon>Pseudomonadati</taxon>
        <taxon>Pseudomonadota</taxon>
        <taxon>Alphaproteobacteria</taxon>
        <taxon>Acetobacterales</taxon>
        <taxon>Acetobacteraceae</taxon>
        <taxon>Rhodopila</taxon>
    </lineage>
</organism>
<gene>
    <name evidence="2" type="ORF">CCS01_01325</name>
</gene>
<dbReference type="RefSeq" id="WP_104517038.1">
    <property type="nucleotide sequence ID" value="NZ_NHRY01000033.1"/>
</dbReference>